<reference evidence="4 5" key="1">
    <citation type="submission" date="2021-04" db="EMBL/GenBank/DDBJ databases">
        <title>Characterization of the biosynthetic gene cluster of new lipopeptides with antitumor activity in the genome of the marine Streptomyces PHM034.</title>
        <authorList>
            <person name="Ceniceros A."/>
            <person name="Canedo L."/>
            <person name="Mendez C."/>
            <person name="Olano C."/>
            <person name="Schleissner C."/>
            <person name="Cuevas C."/>
            <person name="De La Calle F."/>
            <person name="Salas J.A."/>
        </authorList>
    </citation>
    <scope>NUCLEOTIDE SEQUENCE [LARGE SCALE GENOMIC DNA]</scope>
    <source>
        <strain evidence="4 5">PHM034</strain>
    </source>
</reference>
<dbReference type="GO" id="GO:0005576">
    <property type="term" value="C:extracellular region"/>
    <property type="evidence" value="ECO:0007669"/>
    <property type="project" value="UniProtKB-SubCell"/>
</dbReference>
<evidence type="ECO:0000313" key="5">
    <source>
        <dbReference type="Proteomes" id="UP000682308"/>
    </source>
</evidence>
<dbReference type="CDD" id="cd10918">
    <property type="entry name" value="CE4_NodB_like_5s_6s"/>
    <property type="match status" value="1"/>
</dbReference>
<evidence type="ECO:0000256" key="1">
    <source>
        <dbReference type="ARBA" id="ARBA00004613"/>
    </source>
</evidence>
<protein>
    <submittedName>
        <fullName evidence="4">Polysaccharide deacetylase family protein</fullName>
    </submittedName>
</protein>
<dbReference type="EMBL" id="JAGTPG010000002">
    <property type="protein sequence ID" value="MBR8641766.1"/>
    <property type="molecule type" value="Genomic_DNA"/>
</dbReference>
<dbReference type="SUPFAM" id="SSF88713">
    <property type="entry name" value="Glycoside hydrolase/deacetylase"/>
    <property type="match status" value="1"/>
</dbReference>
<dbReference type="AlphaFoldDB" id="A0A941FK02"/>
<accession>A0A941FK02</accession>
<name>A0A941FK02_9ACTN</name>
<keyword evidence="2" id="KW-0732">Signal</keyword>
<sequence length="254" mass="27591">MAASVDSLDAVRPPAPHRGPVPWVAMYHSVGDCSDDPYRITVTPERLDRQLAWLRRRGLRGVSVTELLTARARGEGGNLVGLTFDDGYADFVTDALPLLRRWDCGATLFVLPGRLGGDNAWDPLGPRKPLLTADGIRHAAAAGVEIGSHGLTHVDLTKADDATLKAEVAESRAQLRELTGAPVDGFCYPYGTIDARAVEAVREAGYTYACAIDPGPLTGPHALPRVYVGQEDTAWRLHLKHLLHRLRRRPVEGL</sequence>
<dbReference type="Proteomes" id="UP000682308">
    <property type="component" value="Unassembled WGS sequence"/>
</dbReference>
<gene>
    <name evidence="4" type="ORF">KEF29_26620</name>
</gene>
<evidence type="ECO:0000259" key="3">
    <source>
        <dbReference type="PROSITE" id="PS51677"/>
    </source>
</evidence>
<proteinExistence type="predicted"/>
<evidence type="ECO:0000256" key="2">
    <source>
        <dbReference type="ARBA" id="ARBA00022729"/>
    </source>
</evidence>
<dbReference type="PANTHER" id="PTHR34216">
    <property type="match status" value="1"/>
</dbReference>
<dbReference type="GO" id="GO:0016810">
    <property type="term" value="F:hydrolase activity, acting on carbon-nitrogen (but not peptide) bonds"/>
    <property type="evidence" value="ECO:0007669"/>
    <property type="project" value="InterPro"/>
</dbReference>
<dbReference type="Pfam" id="PF01522">
    <property type="entry name" value="Polysacc_deac_1"/>
    <property type="match status" value="1"/>
</dbReference>
<evidence type="ECO:0000313" key="4">
    <source>
        <dbReference type="EMBL" id="MBR8641766.1"/>
    </source>
</evidence>
<dbReference type="InterPro" id="IPR011330">
    <property type="entry name" value="Glyco_hydro/deAcase_b/a-brl"/>
</dbReference>
<dbReference type="InterPro" id="IPR002509">
    <property type="entry name" value="NODB_dom"/>
</dbReference>
<dbReference type="Gene3D" id="3.20.20.370">
    <property type="entry name" value="Glycoside hydrolase/deacetylase"/>
    <property type="match status" value="1"/>
</dbReference>
<dbReference type="InterPro" id="IPR051398">
    <property type="entry name" value="Polysacch_Deacetylase"/>
</dbReference>
<comment type="subcellular location">
    <subcellularLocation>
        <location evidence="1">Secreted</location>
    </subcellularLocation>
</comment>
<dbReference type="PANTHER" id="PTHR34216:SF3">
    <property type="entry name" value="POLY-BETA-1,6-N-ACETYL-D-GLUCOSAMINE N-DEACETYLASE"/>
    <property type="match status" value="1"/>
</dbReference>
<feature type="domain" description="NodB homology" evidence="3">
    <location>
        <begin position="78"/>
        <end position="254"/>
    </location>
</feature>
<organism evidence="4 5">
    <name type="scientific">Streptomyces tuirus</name>
    <dbReference type="NCBI Taxonomy" id="68278"/>
    <lineage>
        <taxon>Bacteria</taxon>
        <taxon>Bacillati</taxon>
        <taxon>Actinomycetota</taxon>
        <taxon>Actinomycetes</taxon>
        <taxon>Kitasatosporales</taxon>
        <taxon>Streptomycetaceae</taxon>
        <taxon>Streptomyces</taxon>
    </lineage>
</organism>
<comment type="caution">
    <text evidence="4">The sequence shown here is derived from an EMBL/GenBank/DDBJ whole genome shotgun (WGS) entry which is preliminary data.</text>
</comment>
<dbReference type="GO" id="GO:0005975">
    <property type="term" value="P:carbohydrate metabolic process"/>
    <property type="evidence" value="ECO:0007669"/>
    <property type="project" value="InterPro"/>
</dbReference>
<keyword evidence="5" id="KW-1185">Reference proteome</keyword>
<dbReference type="PROSITE" id="PS51677">
    <property type="entry name" value="NODB"/>
    <property type="match status" value="1"/>
</dbReference>